<dbReference type="InterPro" id="IPR046748">
    <property type="entry name" value="HipA_2"/>
</dbReference>
<proteinExistence type="predicted"/>
<keyword evidence="2" id="KW-0418">Kinase</keyword>
<evidence type="ECO:0000259" key="1">
    <source>
        <dbReference type="Pfam" id="PF20613"/>
    </source>
</evidence>
<reference evidence="2 3" key="1">
    <citation type="submission" date="2023-10" db="EMBL/GenBank/DDBJ databases">
        <title>Niallia locisalis sp.nov. isolated from a salt pond sample.</title>
        <authorList>
            <person name="Li X.-J."/>
            <person name="Dong L."/>
        </authorList>
    </citation>
    <scope>NUCLEOTIDE SEQUENCE [LARGE SCALE GENOMIC DNA]</scope>
    <source>
        <strain evidence="2 3">DSM 29761</strain>
    </source>
</reference>
<evidence type="ECO:0000313" key="2">
    <source>
        <dbReference type="EMBL" id="WVX82064.1"/>
    </source>
</evidence>
<dbReference type="EMBL" id="CP137640">
    <property type="protein sequence ID" value="WVX82064.1"/>
    <property type="molecule type" value="Genomic_DNA"/>
</dbReference>
<sequence length="287" mass="33559">MEEIETENVGQAKYPVKFLQTLSGGTAHVILFSDGKKYVVKWNGTETRRAKEVINEYVVSKLGTLLSLPVVPFESVYIPDEFIANTPELHSTRYQFNPGLQSACPFIENSFILKELNNNLPSKMEIKNPDMIAAMVVFDHWVFNYDRTLRNVLMERLSEGNYYLHMIDHGKCFPGGYTWSPQTLIKKRNKKLSYRDTYQWAFSILNPEEYTTFIDKIVSVPNELILEVIQSIPEEWQVTLEEREALYHFLVEQKDQLPNLISQFITRYDSNNTKKKKRKKSKKKKNN</sequence>
<dbReference type="RefSeq" id="WP_338450968.1">
    <property type="nucleotide sequence ID" value="NZ_CP137640.1"/>
</dbReference>
<feature type="domain" description="HipA-like kinase" evidence="1">
    <location>
        <begin position="33"/>
        <end position="251"/>
    </location>
</feature>
<dbReference type="GO" id="GO:0016301">
    <property type="term" value="F:kinase activity"/>
    <property type="evidence" value="ECO:0007669"/>
    <property type="project" value="UniProtKB-KW"/>
</dbReference>
<dbReference type="Proteomes" id="UP001357223">
    <property type="component" value="Chromosome"/>
</dbReference>
<name>A0ABZ2CE59_9BACI</name>
<evidence type="ECO:0000313" key="3">
    <source>
        <dbReference type="Proteomes" id="UP001357223"/>
    </source>
</evidence>
<gene>
    <name evidence="2" type="ORF">R4Z09_03335</name>
</gene>
<accession>A0ABZ2CE59</accession>
<keyword evidence="2" id="KW-0808">Transferase</keyword>
<dbReference type="Pfam" id="PF20613">
    <property type="entry name" value="HipA_2"/>
    <property type="match status" value="1"/>
</dbReference>
<protein>
    <submittedName>
        <fullName evidence="2">HipA family kinase</fullName>
    </submittedName>
</protein>
<organism evidence="2 3">
    <name type="scientific">Niallia oryzisoli</name>
    <dbReference type="NCBI Taxonomy" id="1737571"/>
    <lineage>
        <taxon>Bacteria</taxon>
        <taxon>Bacillati</taxon>
        <taxon>Bacillota</taxon>
        <taxon>Bacilli</taxon>
        <taxon>Bacillales</taxon>
        <taxon>Bacillaceae</taxon>
        <taxon>Niallia</taxon>
    </lineage>
</organism>
<keyword evidence="3" id="KW-1185">Reference proteome</keyword>